<evidence type="ECO:0000313" key="2">
    <source>
        <dbReference type="EMBL" id="MCA9755962.1"/>
    </source>
</evidence>
<evidence type="ECO:0000256" key="1">
    <source>
        <dbReference type="SAM" id="MobiDB-lite"/>
    </source>
</evidence>
<accession>A0A956SCX5</accession>
<dbReference type="EMBL" id="JAGQHS010000037">
    <property type="protein sequence ID" value="MCA9755962.1"/>
    <property type="molecule type" value="Genomic_DNA"/>
</dbReference>
<gene>
    <name evidence="2" type="ORF">KDA27_09185</name>
</gene>
<reference evidence="2" key="1">
    <citation type="submission" date="2020-04" db="EMBL/GenBank/DDBJ databases">
        <authorList>
            <person name="Zhang T."/>
        </authorList>
    </citation>
    <scope>NUCLEOTIDE SEQUENCE</scope>
    <source>
        <strain evidence="2">HKST-UBA02</strain>
    </source>
</reference>
<organism evidence="2 3">
    <name type="scientific">Eiseniibacteriota bacterium</name>
    <dbReference type="NCBI Taxonomy" id="2212470"/>
    <lineage>
        <taxon>Bacteria</taxon>
        <taxon>Candidatus Eiseniibacteriota</taxon>
    </lineage>
</organism>
<dbReference type="AlphaFoldDB" id="A0A956SCX5"/>
<protein>
    <submittedName>
        <fullName evidence="2">Uncharacterized protein</fullName>
    </submittedName>
</protein>
<name>A0A956SCX5_UNCEI</name>
<reference evidence="2" key="2">
    <citation type="journal article" date="2021" name="Microbiome">
        <title>Successional dynamics and alternative stable states in a saline activated sludge microbial community over 9 years.</title>
        <authorList>
            <person name="Wang Y."/>
            <person name="Ye J."/>
            <person name="Ju F."/>
            <person name="Liu L."/>
            <person name="Boyd J.A."/>
            <person name="Deng Y."/>
            <person name="Parks D.H."/>
            <person name="Jiang X."/>
            <person name="Yin X."/>
            <person name="Woodcroft B.J."/>
            <person name="Tyson G.W."/>
            <person name="Hugenholtz P."/>
            <person name="Polz M.F."/>
            <person name="Zhang T."/>
        </authorList>
    </citation>
    <scope>NUCLEOTIDE SEQUENCE</scope>
    <source>
        <strain evidence="2">HKST-UBA02</strain>
    </source>
</reference>
<feature type="region of interest" description="Disordered" evidence="1">
    <location>
        <begin position="143"/>
        <end position="171"/>
    </location>
</feature>
<evidence type="ECO:0000313" key="3">
    <source>
        <dbReference type="Proteomes" id="UP000739538"/>
    </source>
</evidence>
<proteinExistence type="predicted"/>
<dbReference type="Proteomes" id="UP000739538">
    <property type="component" value="Unassembled WGS sequence"/>
</dbReference>
<comment type="caution">
    <text evidence="2">The sequence shown here is derived from an EMBL/GenBank/DDBJ whole genome shotgun (WGS) entry which is preliminary data.</text>
</comment>
<sequence length="171" mass="19213">MRLRWFGVTLLFLLPVRAGAEGGYWCWDADEVSVHVDGSTLHVAHEAALINCCPEPIVYEVEMTTNEIEVTERSESVCNCDCCFNLEFQIEDVPPGSWTLTYHWLDHETYQWVSRTVPVEVPDLGQGVDPFVGAQWHSGCLEPSSIPSDSDSSDPETRNEGWGPLKAHYRG</sequence>